<sequence>MQGGSSRWRRILRLIVKALGDAAHSEEQWRSYRSLCDGFSRERGPVPCRHSAGTGFLIGKLLNQGSNSRPVRPSIMMQQVRDAKVLGSDVKQGFIIERKGRLLQVLKTQHTQQGRGGATIQVELRDLQNGLKSSERLRTSEAIEKAYIDEKVLTFLYDEGENATLMDPSSYEQIEVPKKIFGTGAVYLTDGMAVTAQIYEGSPLSANVPTRVTCTVIKAEPYMKGETQTPTYKRVVLENGQQIMAPPFIVAGDRIVVDTTNNTYITRTKNTE</sequence>
<gene>
    <name evidence="1" type="ORF">O6H91_04G028400</name>
</gene>
<evidence type="ECO:0000313" key="1">
    <source>
        <dbReference type="EMBL" id="KAJ7558209.1"/>
    </source>
</evidence>
<organism evidence="1 2">
    <name type="scientific">Diphasiastrum complanatum</name>
    <name type="common">Issler's clubmoss</name>
    <name type="synonym">Lycopodium complanatum</name>
    <dbReference type="NCBI Taxonomy" id="34168"/>
    <lineage>
        <taxon>Eukaryota</taxon>
        <taxon>Viridiplantae</taxon>
        <taxon>Streptophyta</taxon>
        <taxon>Embryophyta</taxon>
        <taxon>Tracheophyta</taxon>
        <taxon>Lycopodiopsida</taxon>
        <taxon>Lycopodiales</taxon>
        <taxon>Lycopodiaceae</taxon>
        <taxon>Lycopodioideae</taxon>
        <taxon>Diphasiastrum</taxon>
    </lineage>
</organism>
<proteinExistence type="predicted"/>
<name>A0ACC2DV72_DIPCM</name>
<accession>A0ACC2DV72</accession>
<reference evidence="2" key="1">
    <citation type="journal article" date="2024" name="Proc. Natl. Acad. Sci. U.S.A.">
        <title>Extraordinary preservation of gene collinearity over three hundred million years revealed in homosporous lycophytes.</title>
        <authorList>
            <person name="Li C."/>
            <person name="Wickell D."/>
            <person name="Kuo L.Y."/>
            <person name="Chen X."/>
            <person name="Nie B."/>
            <person name="Liao X."/>
            <person name="Peng D."/>
            <person name="Ji J."/>
            <person name="Jenkins J."/>
            <person name="Williams M."/>
            <person name="Shu S."/>
            <person name="Plott C."/>
            <person name="Barry K."/>
            <person name="Rajasekar S."/>
            <person name="Grimwood J."/>
            <person name="Han X."/>
            <person name="Sun S."/>
            <person name="Hou Z."/>
            <person name="He W."/>
            <person name="Dai G."/>
            <person name="Sun C."/>
            <person name="Schmutz J."/>
            <person name="Leebens-Mack J.H."/>
            <person name="Li F.W."/>
            <person name="Wang L."/>
        </authorList>
    </citation>
    <scope>NUCLEOTIDE SEQUENCE [LARGE SCALE GENOMIC DNA]</scope>
    <source>
        <strain evidence="2">cv. PW_Plant_1</strain>
    </source>
</reference>
<evidence type="ECO:0000313" key="2">
    <source>
        <dbReference type="Proteomes" id="UP001162992"/>
    </source>
</evidence>
<dbReference type="EMBL" id="CM055095">
    <property type="protein sequence ID" value="KAJ7558209.1"/>
    <property type="molecule type" value="Genomic_DNA"/>
</dbReference>
<keyword evidence="2" id="KW-1185">Reference proteome</keyword>
<dbReference type="Proteomes" id="UP001162992">
    <property type="component" value="Chromosome 4"/>
</dbReference>
<protein>
    <submittedName>
        <fullName evidence="1">Uncharacterized protein</fullName>
    </submittedName>
</protein>
<comment type="caution">
    <text evidence="1">The sequence shown here is derived from an EMBL/GenBank/DDBJ whole genome shotgun (WGS) entry which is preliminary data.</text>
</comment>